<evidence type="ECO:0000313" key="8">
    <source>
        <dbReference type="EMBL" id="AJI77587.1"/>
    </source>
</evidence>
<proteinExistence type="predicted"/>
<evidence type="ECO:0000256" key="1">
    <source>
        <dbReference type="ARBA" id="ARBA00004651"/>
    </source>
</evidence>
<evidence type="ECO:0000259" key="7">
    <source>
        <dbReference type="PROSITE" id="PS50929"/>
    </source>
</evidence>
<dbReference type="AlphaFoldDB" id="A0A0B6EM87"/>
<sequence>MTHYPRMKTWSWYLPDEPPTGEVSLTDTTDFSHPGTATWRLLFAQRPGVFGIFISALINAPLGALVSVIIGQTTQYAFSDPSWRTVALPIVVTALILYITYISEATTDAFTDLSQARTTHTLRLNLLDRLLEASTAGQSPGRLLNTMDEDSHYIGQLKQILNFPLIMVGYLLGAVVSLAPISWTVSGVLLLGALATALASWATTKPLTKVAARRRQLENTALSLATDFAQGSRVVKGLGARDIARQRFSDAAQDSLTAMLTEARRAAVMSWFRQIVPASFAIGLLAWTSWETFEGRISPGGMMAITMLVPPSLTALGVSLGLLTENWARARASVERVGELLSDLSANATGSVGTPIDVKPGLHVWMPTTAAGRSTVESWVGYLNAQGALCPPHRISVLEGTLQDNVDPLRTASAAQLSDALHASACEDIITRLGGVGPNGELPTAPIGEAGLNLSGGQRQRVALARALARDPEVLVLDNPTTGLDSLTLADVAQRVHELRAGKVTVVITSASTWAANADEVREL</sequence>
<dbReference type="InterPro" id="IPR027417">
    <property type="entry name" value="P-loop_NTPase"/>
</dbReference>
<feature type="transmembrane region" description="Helical" evidence="5">
    <location>
        <begin position="271"/>
        <end position="290"/>
    </location>
</feature>
<feature type="transmembrane region" description="Helical" evidence="5">
    <location>
        <begin position="82"/>
        <end position="101"/>
    </location>
</feature>
<evidence type="ECO:0000259" key="6">
    <source>
        <dbReference type="PROSITE" id="PS50893"/>
    </source>
</evidence>
<dbReference type="GO" id="GO:0005524">
    <property type="term" value="F:ATP binding"/>
    <property type="evidence" value="ECO:0007669"/>
    <property type="project" value="InterPro"/>
</dbReference>
<dbReference type="PROSITE" id="PS50893">
    <property type="entry name" value="ABC_TRANSPORTER_2"/>
    <property type="match status" value="1"/>
</dbReference>
<dbReference type="GO" id="GO:0016887">
    <property type="term" value="F:ATP hydrolysis activity"/>
    <property type="evidence" value="ECO:0007669"/>
    <property type="project" value="InterPro"/>
</dbReference>
<accession>A0A0B6EM87</accession>
<evidence type="ECO:0000256" key="3">
    <source>
        <dbReference type="ARBA" id="ARBA00022989"/>
    </source>
</evidence>
<dbReference type="PROSITE" id="PS50929">
    <property type="entry name" value="ABC_TM1F"/>
    <property type="match status" value="1"/>
</dbReference>
<dbReference type="InterPro" id="IPR017871">
    <property type="entry name" value="ABC_transporter-like_CS"/>
</dbReference>
<dbReference type="EMBL" id="CP010827">
    <property type="protein sequence ID" value="AJI77587.1"/>
    <property type="molecule type" value="Genomic_DNA"/>
</dbReference>
<dbReference type="PANTHER" id="PTHR43394:SF1">
    <property type="entry name" value="ATP-BINDING CASSETTE SUB-FAMILY B MEMBER 10, MITOCHONDRIAL"/>
    <property type="match status" value="1"/>
</dbReference>
<dbReference type="Proteomes" id="UP000031890">
    <property type="component" value="Chromosome"/>
</dbReference>
<dbReference type="OrthoDB" id="4966664at2"/>
<feature type="domain" description="ABC transmembrane type-1" evidence="7">
    <location>
        <begin position="50"/>
        <end position="309"/>
    </location>
</feature>
<reference evidence="8 9" key="1">
    <citation type="journal article" date="2015" name="Genome Announc.">
        <title>Complete Genome Sequence and Annotation of Corynebacterium singulare DSM 44357, Isolated from a Human Semen Specimen.</title>
        <authorList>
            <person name="Merten M."/>
            <person name="Brinkrolf K."/>
            <person name="Albersmeier A."/>
            <person name="Kutter Y."/>
            <person name="Ruckert C."/>
            <person name="Tauch A."/>
        </authorList>
    </citation>
    <scope>NUCLEOTIDE SEQUENCE [LARGE SCALE GENOMIC DNA]</scope>
    <source>
        <strain evidence="8">IBS B52218</strain>
    </source>
</reference>
<dbReference type="KEGG" id="csx:CSING_00085"/>
<dbReference type="GO" id="GO:0005886">
    <property type="term" value="C:plasma membrane"/>
    <property type="evidence" value="ECO:0007669"/>
    <property type="project" value="UniProtKB-SubCell"/>
</dbReference>
<protein>
    <submittedName>
        <fullName evidence="8">ABC-type multidrug transport system, ATPase and permease component</fullName>
    </submittedName>
</protein>
<feature type="transmembrane region" description="Helical" evidence="5">
    <location>
        <begin position="302"/>
        <end position="323"/>
    </location>
</feature>
<dbReference type="InterPro" id="IPR011527">
    <property type="entry name" value="ABC1_TM_dom"/>
</dbReference>
<dbReference type="Gene3D" id="1.20.1560.10">
    <property type="entry name" value="ABC transporter type 1, transmembrane domain"/>
    <property type="match status" value="1"/>
</dbReference>
<dbReference type="PANTHER" id="PTHR43394">
    <property type="entry name" value="ATP-DEPENDENT PERMEASE MDL1, MITOCHONDRIAL"/>
    <property type="match status" value="1"/>
</dbReference>
<feature type="transmembrane region" description="Helical" evidence="5">
    <location>
        <begin position="160"/>
        <end position="179"/>
    </location>
</feature>
<feature type="domain" description="ABC transporter" evidence="6">
    <location>
        <begin position="335"/>
        <end position="524"/>
    </location>
</feature>
<dbReference type="HOGENOM" id="CLU_000604_84_3_11"/>
<dbReference type="RefSeq" id="WP_042528629.1">
    <property type="nucleotide sequence ID" value="NZ_CP010827.1"/>
</dbReference>
<dbReference type="PROSITE" id="PS00211">
    <property type="entry name" value="ABC_TRANSPORTER_1"/>
    <property type="match status" value="1"/>
</dbReference>
<dbReference type="GO" id="GO:0015421">
    <property type="term" value="F:ABC-type oligopeptide transporter activity"/>
    <property type="evidence" value="ECO:0007669"/>
    <property type="project" value="TreeGrafter"/>
</dbReference>
<keyword evidence="3 5" id="KW-1133">Transmembrane helix</keyword>
<dbReference type="SUPFAM" id="SSF52540">
    <property type="entry name" value="P-loop containing nucleoside triphosphate hydrolases"/>
    <property type="match status" value="1"/>
</dbReference>
<dbReference type="InterPro" id="IPR036640">
    <property type="entry name" value="ABC1_TM_sf"/>
</dbReference>
<keyword evidence="4 5" id="KW-0472">Membrane</keyword>
<dbReference type="InterPro" id="IPR003439">
    <property type="entry name" value="ABC_transporter-like_ATP-bd"/>
</dbReference>
<evidence type="ECO:0000256" key="2">
    <source>
        <dbReference type="ARBA" id="ARBA00022692"/>
    </source>
</evidence>
<dbReference type="Pfam" id="PF00005">
    <property type="entry name" value="ABC_tran"/>
    <property type="match status" value="1"/>
</dbReference>
<gene>
    <name evidence="8" type="primary">tetA1</name>
    <name evidence="8" type="ORF">CSING_00085</name>
</gene>
<dbReference type="InterPro" id="IPR039421">
    <property type="entry name" value="Type_1_exporter"/>
</dbReference>
<keyword evidence="2 5" id="KW-0812">Transmembrane</keyword>
<evidence type="ECO:0000256" key="5">
    <source>
        <dbReference type="SAM" id="Phobius"/>
    </source>
</evidence>
<name>A0A0B6EM87_9CORY</name>
<evidence type="ECO:0000313" key="9">
    <source>
        <dbReference type="Proteomes" id="UP000031890"/>
    </source>
</evidence>
<organism evidence="8 9">
    <name type="scientific">Corynebacterium singulare</name>
    <dbReference type="NCBI Taxonomy" id="161899"/>
    <lineage>
        <taxon>Bacteria</taxon>
        <taxon>Bacillati</taxon>
        <taxon>Actinomycetota</taxon>
        <taxon>Actinomycetes</taxon>
        <taxon>Mycobacteriales</taxon>
        <taxon>Corynebacteriaceae</taxon>
        <taxon>Corynebacterium</taxon>
    </lineage>
</organism>
<dbReference type="SUPFAM" id="SSF90123">
    <property type="entry name" value="ABC transporter transmembrane region"/>
    <property type="match status" value="1"/>
</dbReference>
<evidence type="ECO:0000256" key="4">
    <source>
        <dbReference type="ARBA" id="ARBA00023136"/>
    </source>
</evidence>
<feature type="transmembrane region" description="Helical" evidence="5">
    <location>
        <begin position="49"/>
        <end position="70"/>
    </location>
</feature>
<dbReference type="Pfam" id="PF00664">
    <property type="entry name" value="ABC_membrane"/>
    <property type="match status" value="1"/>
</dbReference>
<dbReference type="Gene3D" id="3.40.50.300">
    <property type="entry name" value="P-loop containing nucleotide triphosphate hydrolases"/>
    <property type="match status" value="1"/>
</dbReference>
<feature type="transmembrane region" description="Helical" evidence="5">
    <location>
        <begin position="185"/>
        <end position="204"/>
    </location>
</feature>
<comment type="subcellular location">
    <subcellularLocation>
        <location evidence="1">Cell membrane</location>
        <topology evidence="1">Multi-pass membrane protein</topology>
    </subcellularLocation>
</comment>
<dbReference type="STRING" id="161899.CSING_00085"/>